<comment type="caution">
    <text evidence="1">The sequence shown here is derived from an EMBL/GenBank/DDBJ whole genome shotgun (WGS) entry which is preliminary data.</text>
</comment>
<evidence type="ECO:0000313" key="1">
    <source>
        <dbReference type="EMBL" id="PXF44607.1"/>
    </source>
</evidence>
<organism evidence="1 2">
    <name type="scientific">Gracilariopsis chorda</name>
    <dbReference type="NCBI Taxonomy" id="448386"/>
    <lineage>
        <taxon>Eukaryota</taxon>
        <taxon>Rhodophyta</taxon>
        <taxon>Florideophyceae</taxon>
        <taxon>Rhodymeniophycidae</taxon>
        <taxon>Gracilariales</taxon>
        <taxon>Gracilariaceae</taxon>
        <taxon>Gracilariopsis</taxon>
    </lineage>
</organism>
<name>A0A2V3IS85_9FLOR</name>
<proteinExistence type="predicted"/>
<keyword evidence="2" id="KW-1185">Reference proteome</keyword>
<dbReference type="EMBL" id="NBIV01000086">
    <property type="protein sequence ID" value="PXF44607.1"/>
    <property type="molecule type" value="Genomic_DNA"/>
</dbReference>
<dbReference type="Proteomes" id="UP000247409">
    <property type="component" value="Unassembled WGS sequence"/>
</dbReference>
<sequence>MAAVLEGMKRMGTWELFCFWRNEVLNRGYRSLFRYLADREAGHVRRGTISSRCLAAEKNLDSDIKSTNRNTVIAATRQCINQCGLDIQANNRPLAESYYEGSRCADRGITRICT</sequence>
<reference evidence="1 2" key="1">
    <citation type="journal article" date="2018" name="Mol. Biol. Evol.">
        <title>Analysis of the draft genome of the red seaweed Gracilariopsis chorda provides insights into genome size evolution in Rhodophyta.</title>
        <authorList>
            <person name="Lee J."/>
            <person name="Yang E.C."/>
            <person name="Graf L."/>
            <person name="Yang J.H."/>
            <person name="Qiu H."/>
            <person name="Zel Zion U."/>
            <person name="Chan C.X."/>
            <person name="Stephens T.G."/>
            <person name="Weber A.P.M."/>
            <person name="Boo G.H."/>
            <person name="Boo S.M."/>
            <person name="Kim K.M."/>
            <person name="Shin Y."/>
            <person name="Jung M."/>
            <person name="Lee S.J."/>
            <person name="Yim H.S."/>
            <person name="Lee J.H."/>
            <person name="Bhattacharya D."/>
            <person name="Yoon H.S."/>
        </authorList>
    </citation>
    <scope>NUCLEOTIDE SEQUENCE [LARGE SCALE GENOMIC DNA]</scope>
    <source>
        <strain evidence="1 2">SKKU-2015</strain>
        <tissue evidence="1">Whole body</tissue>
    </source>
</reference>
<evidence type="ECO:0000313" key="2">
    <source>
        <dbReference type="Proteomes" id="UP000247409"/>
    </source>
</evidence>
<gene>
    <name evidence="1" type="ORF">BWQ96_05638</name>
</gene>
<protein>
    <submittedName>
        <fullName evidence="1">Uncharacterized protein</fullName>
    </submittedName>
</protein>
<dbReference type="AlphaFoldDB" id="A0A2V3IS85"/>
<accession>A0A2V3IS85</accession>